<dbReference type="AlphaFoldDB" id="A0A2C9KKY3"/>
<proteinExistence type="predicted"/>
<dbReference type="EnsemblMetazoa" id="BGLB020887-RA">
    <property type="protein sequence ID" value="BGLB020887-PA"/>
    <property type="gene ID" value="BGLB020887"/>
</dbReference>
<evidence type="ECO:0000313" key="2">
    <source>
        <dbReference type="Proteomes" id="UP000076420"/>
    </source>
</evidence>
<name>A0A2C9KKY3_BIOGL</name>
<dbReference type="VEuPathDB" id="VectorBase:BGLB020887"/>
<dbReference type="KEGG" id="bgt:106055041"/>
<dbReference type="Proteomes" id="UP000076420">
    <property type="component" value="Unassembled WGS sequence"/>
</dbReference>
<gene>
    <name evidence="1" type="primary">106055041</name>
</gene>
<dbReference type="VEuPathDB" id="VectorBase:BGLAX_047670"/>
<organism evidence="1 2">
    <name type="scientific">Biomphalaria glabrata</name>
    <name type="common">Bloodfluke planorb</name>
    <name type="synonym">Freshwater snail</name>
    <dbReference type="NCBI Taxonomy" id="6526"/>
    <lineage>
        <taxon>Eukaryota</taxon>
        <taxon>Metazoa</taxon>
        <taxon>Spiralia</taxon>
        <taxon>Lophotrochozoa</taxon>
        <taxon>Mollusca</taxon>
        <taxon>Gastropoda</taxon>
        <taxon>Heterobranchia</taxon>
        <taxon>Euthyneura</taxon>
        <taxon>Panpulmonata</taxon>
        <taxon>Hygrophila</taxon>
        <taxon>Lymnaeoidea</taxon>
        <taxon>Planorbidae</taxon>
        <taxon>Biomphalaria</taxon>
    </lineage>
</organism>
<sequence>MAAKMIFIDDVNKVCQYYGICPYYRRCLNSEFLPICQEICDIGMYAENEHCETCDQGQTTLIRGANSHHLCIDNCTDARGYQFQWDRQTCEPCSSDMYWSEADKMCHVCPYTSYNLFDCYWGNMRTVNNPLLNIELNITIVTPKCLRDHPLYFNNIDEKELVRLMISQNWYSRFCYQYSNCGNVITSYIGNEICIPDASCTLNETCTQYYTRIHIGVYHIRTYIASSSLYNGHDESSVDSLMRTLYDTTKFYQWIPFMTYSAIRMDKLLDMNVKVIGLRSVSTSDIFYDIVVVNGKQVFDNYMSVFIYNNFISGTRKILINGAEIEVLRIILFDSPEEARLGINPKTWIRRMSDPILLYEQFLEGTCCVCKDKTIIPTLTRE</sequence>
<dbReference type="SUPFAM" id="SSF57184">
    <property type="entry name" value="Growth factor receptor domain"/>
    <property type="match status" value="1"/>
</dbReference>
<accession>A0A2C9KKY3</accession>
<evidence type="ECO:0000313" key="1">
    <source>
        <dbReference type="EnsemblMetazoa" id="BGLB020887-PA"/>
    </source>
</evidence>
<dbReference type="InterPro" id="IPR009030">
    <property type="entry name" value="Growth_fac_rcpt_cys_sf"/>
</dbReference>
<protein>
    <submittedName>
        <fullName evidence="1">Uncharacterized protein</fullName>
    </submittedName>
</protein>
<reference evidence="1" key="1">
    <citation type="submission" date="2020-05" db="UniProtKB">
        <authorList>
            <consortium name="EnsemblMetazoa"/>
        </authorList>
    </citation>
    <scope>IDENTIFICATION</scope>
    <source>
        <strain evidence="1">BB02</strain>
    </source>
</reference>